<reference evidence="2 4" key="1">
    <citation type="journal article" date="2015" name="Genome Announc.">
        <title>Complete Genome Sequence of Corynebacterium kutscheri DSM 20755, a Corynebacterial Type Strain with Remarkably Low G+C Content of Chromosomal DNA.</title>
        <authorList>
            <person name="Ruckert C."/>
            <person name="Albersmeier A."/>
            <person name="Winkler A."/>
            <person name="Tauch A."/>
        </authorList>
    </citation>
    <scope>NUCLEOTIDE SEQUENCE [LARGE SCALE GENOMIC DNA]</scope>
    <source>
        <strain evidence="2 4">DSM 20755</strain>
    </source>
</reference>
<dbReference type="InterPro" id="IPR022435">
    <property type="entry name" value="Surface-anchored_actinobac"/>
</dbReference>
<dbReference type="KEGG" id="cku:UL82_09610"/>
<sequence>MIHPPFLAAIASRPNMTFNYRRTHAFTGNQKGSKFDFYCVQYLRIFSFLVAIITVLGISTAYVPLAKAQVNDPALVQNVTDAENFAPKGEKVRISHGHVDIGPVYRNGTLELLARDDTGSQPVWRYLEDITFEINESLTLPDGTGYEFTGARTGDELFVLPQTESPTLPWLGWNTQSPTLAELSPSGVNLKLAQHTGEGEHSLFLQSGGFGAPLVLWTTSNGGSVWAEINTHTHANWTFTAPGSHTVELNAELNIPGAEPMTTTASLNFDIAHDANPTARGAHATDAATASEGSWLMDPLTWLVAVLALMLVGIFIAIMRKAGRRER</sequence>
<dbReference type="Proteomes" id="UP000271380">
    <property type="component" value="Chromosome"/>
</dbReference>
<evidence type="ECO:0000313" key="2">
    <source>
        <dbReference type="EMBL" id="AKE42060.1"/>
    </source>
</evidence>
<name>A0A0F6R1T6_9CORY</name>
<keyword evidence="1" id="KW-0472">Membrane</keyword>
<evidence type="ECO:0000313" key="4">
    <source>
        <dbReference type="Proteomes" id="UP000033457"/>
    </source>
</evidence>
<dbReference type="NCBIfam" id="TIGR03769">
    <property type="entry name" value="P_ac_wall_RPT"/>
    <property type="match status" value="1"/>
</dbReference>
<dbReference type="EMBL" id="LR134377">
    <property type="protein sequence ID" value="VEH06069.1"/>
    <property type="molecule type" value="Genomic_DNA"/>
</dbReference>
<dbReference type="STRING" id="35755.UL82_09610"/>
<accession>A0A0F6R1T6</accession>
<gene>
    <name evidence="3" type="ORF">NCTC949_00934</name>
    <name evidence="2" type="ORF">UL82_09610</name>
</gene>
<evidence type="ECO:0000313" key="3">
    <source>
        <dbReference type="EMBL" id="VEH06069.1"/>
    </source>
</evidence>
<dbReference type="NCBIfam" id="NF038134">
    <property type="entry name" value="choice_anch_M"/>
    <property type="match status" value="1"/>
</dbReference>
<protein>
    <submittedName>
        <fullName evidence="2">Actinobacterial surface-anchored protein domain</fullName>
    </submittedName>
    <submittedName>
        <fullName evidence="3">Secreted protein</fullName>
    </submittedName>
</protein>
<evidence type="ECO:0000256" key="1">
    <source>
        <dbReference type="SAM" id="Phobius"/>
    </source>
</evidence>
<reference evidence="3 5" key="2">
    <citation type="submission" date="2018-12" db="EMBL/GenBank/DDBJ databases">
        <authorList>
            <consortium name="Pathogen Informatics"/>
        </authorList>
    </citation>
    <scope>NUCLEOTIDE SEQUENCE [LARGE SCALE GENOMIC DNA]</scope>
    <source>
        <strain evidence="3 5">NCTC949</strain>
    </source>
</reference>
<evidence type="ECO:0000313" key="5">
    <source>
        <dbReference type="Proteomes" id="UP000271380"/>
    </source>
</evidence>
<dbReference type="RefSeq" id="WP_052735948.1">
    <property type="nucleotide sequence ID" value="NZ_CP011312.1"/>
</dbReference>
<dbReference type="OrthoDB" id="4424311at2"/>
<keyword evidence="4" id="KW-1185">Reference proteome</keyword>
<dbReference type="Proteomes" id="UP000033457">
    <property type="component" value="Chromosome"/>
</dbReference>
<organism evidence="2 4">
    <name type="scientific">Corynebacterium kutscheri</name>
    <dbReference type="NCBI Taxonomy" id="35755"/>
    <lineage>
        <taxon>Bacteria</taxon>
        <taxon>Bacillati</taxon>
        <taxon>Actinomycetota</taxon>
        <taxon>Actinomycetes</taxon>
        <taxon>Mycobacteriales</taxon>
        <taxon>Corynebacteriaceae</taxon>
        <taxon>Corynebacterium</taxon>
    </lineage>
</organism>
<keyword evidence="1" id="KW-0812">Transmembrane</keyword>
<keyword evidence="1" id="KW-1133">Transmembrane helix</keyword>
<dbReference type="EMBL" id="CP011312">
    <property type="protein sequence ID" value="AKE42060.1"/>
    <property type="molecule type" value="Genomic_DNA"/>
</dbReference>
<feature type="transmembrane region" description="Helical" evidence="1">
    <location>
        <begin position="42"/>
        <end position="63"/>
    </location>
</feature>
<dbReference type="AlphaFoldDB" id="A0A0F6R1T6"/>
<feature type="transmembrane region" description="Helical" evidence="1">
    <location>
        <begin position="300"/>
        <end position="319"/>
    </location>
</feature>
<proteinExistence type="predicted"/>
<dbReference type="HOGENOM" id="CLU_043007_0_0_11"/>